<dbReference type="Pfam" id="PF24573">
    <property type="entry name" value="HEAT_DAAF5"/>
    <property type="match status" value="1"/>
</dbReference>
<dbReference type="InterPro" id="IPR056497">
    <property type="entry name" value="HEAT_DAAF5"/>
</dbReference>
<dbReference type="AlphaFoldDB" id="A0A2R6XWS7"/>
<dbReference type="SUPFAM" id="SSF48371">
    <property type="entry name" value="ARM repeat"/>
    <property type="match status" value="1"/>
</dbReference>
<dbReference type="PANTHER" id="PTHR16216">
    <property type="entry name" value="DYNEIN ASSEMBLY FACTOR 5, AXONEMAL"/>
    <property type="match status" value="1"/>
</dbReference>
<dbReference type="OMA" id="AFQGPWA"/>
<evidence type="ECO:0000259" key="2">
    <source>
        <dbReference type="Pfam" id="PF25757"/>
    </source>
</evidence>
<name>A0A2R6XWS7_MARPO</name>
<evidence type="ECO:0000259" key="1">
    <source>
        <dbReference type="Pfam" id="PF24573"/>
    </source>
</evidence>
<dbReference type="InterPro" id="IPR016024">
    <property type="entry name" value="ARM-type_fold"/>
</dbReference>
<evidence type="ECO:0000313" key="4">
    <source>
        <dbReference type="Proteomes" id="UP000244005"/>
    </source>
</evidence>
<dbReference type="InterPro" id="IPR052623">
    <property type="entry name" value="DAAF5"/>
</dbReference>
<keyword evidence="4" id="KW-1185">Reference proteome</keyword>
<dbReference type="PANTHER" id="PTHR16216:SF2">
    <property type="entry name" value="DYNEIN AXONEMAL ASSEMBLY FACTOR 5"/>
    <property type="match status" value="1"/>
</dbReference>
<dbReference type="InterPro" id="IPR057978">
    <property type="entry name" value="TPR_DAAF5"/>
</dbReference>
<dbReference type="InterPro" id="IPR011989">
    <property type="entry name" value="ARM-like"/>
</dbReference>
<dbReference type="OrthoDB" id="413572at2759"/>
<evidence type="ECO:0008006" key="5">
    <source>
        <dbReference type="Google" id="ProtNLM"/>
    </source>
</evidence>
<dbReference type="Gene3D" id="1.25.10.10">
    <property type="entry name" value="Leucine-rich Repeat Variant"/>
    <property type="match status" value="3"/>
</dbReference>
<proteinExistence type="predicted"/>
<feature type="domain" description="Dynein axonemal assembly factor 5 HEAT-repeat" evidence="1">
    <location>
        <begin position="368"/>
        <end position="562"/>
    </location>
</feature>
<gene>
    <name evidence="3" type="ORF">MARPO_0001s0487</name>
</gene>
<sequence>MEVVEQAFVQKLQRDLNCLSDPDRSVRKRAIERLQKRLLNGDPGEGAPSPGVIQAAWDDVILRLLLRTVNDPVEKCRELGIQLIKSAVKVVPQVGKTIALVVPSVAERMGQLPFLEESEEIRLQLVELTVAILSADYRADECHAVADNLVKFLISALADPFHEIKKGVCKAVVLICTRSPQTLEGKTEPLLRALLLNITHTHSRVRLAVLQAVDEVVICGLPAGTVSSLLAPSVKSLAFDRSLSVREAFFPAVARWLGYGDHPSKERVSLSCQKKDLIVNIPCLLPLLLLGITDESPDLAGGSLSLVEEVGREYEENAFLRNPSPDKMMVETEDEMTPRGLTGVGDCSMVDVEERNDADFPDYLLGAPYKGRPSAGCRSMVQNHLKDMLRPTTRDLREWKNLARVGAARLAHTLTVFAGTNVTDCLDTLLPAFTSAVSDDDVAVAQQVIAAVQVLGFYVRAENWLPFVLDSVTDSRSSEALRANGLVVLAGLLFGTPKHTLPNELVLQLSNGLRQSDVRCSDHPAVRRQLLAVLTNLLNAAETISSPSALNLFLTLLQLQSVEEDAQLQMGASEIIESLSKKLGLNSVKNLHEKFQDELIPLVTAGYEEWLGISPGRALFQTFMKKSGSTVGPYLKYVVNMFNVCLHHDRDPVLRICFLQLLDEMFEDQALGPWWIPLSEQIILELLIPCGVWRIGKVAAAVRHRAMVALGTFLRQDFCTQASMLELIKPEKQFLSVVKSCLDEDYYVDTRRATCHVIQHVIRIAGAEMADEQRITLSLEIQKRLDDSSDIIRLEIVPAIATFFQTMRNSSSDEDVKSLLSNLLVHMDDSNQKIQAAVCVAAQACATQRPKLVIDLATKICKEHRTSIYFDELRSFAVSIESVLSLETPHCV</sequence>
<reference evidence="4" key="1">
    <citation type="journal article" date="2017" name="Cell">
        <title>Insights into land plant evolution garnered from the Marchantia polymorpha genome.</title>
        <authorList>
            <person name="Bowman J.L."/>
            <person name="Kohchi T."/>
            <person name="Yamato K.T."/>
            <person name="Jenkins J."/>
            <person name="Shu S."/>
            <person name="Ishizaki K."/>
            <person name="Yamaoka S."/>
            <person name="Nishihama R."/>
            <person name="Nakamura Y."/>
            <person name="Berger F."/>
            <person name="Adam C."/>
            <person name="Aki S.S."/>
            <person name="Althoff F."/>
            <person name="Araki T."/>
            <person name="Arteaga-Vazquez M.A."/>
            <person name="Balasubrmanian S."/>
            <person name="Barry K."/>
            <person name="Bauer D."/>
            <person name="Boehm C.R."/>
            <person name="Briginshaw L."/>
            <person name="Caballero-Perez J."/>
            <person name="Catarino B."/>
            <person name="Chen F."/>
            <person name="Chiyoda S."/>
            <person name="Chovatia M."/>
            <person name="Davies K.M."/>
            <person name="Delmans M."/>
            <person name="Demura T."/>
            <person name="Dierschke T."/>
            <person name="Dolan L."/>
            <person name="Dorantes-Acosta A.E."/>
            <person name="Eklund D.M."/>
            <person name="Florent S.N."/>
            <person name="Flores-Sandoval E."/>
            <person name="Fujiyama A."/>
            <person name="Fukuzawa H."/>
            <person name="Galik B."/>
            <person name="Grimanelli D."/>
            <person name="Grimwood J."/>
            <person name="Grossniklaus U."/>
            <person name="Hamada T."/>
            <person name="Haseloff J."/>
            <person name="Hetherington A.J."/>
            <person name="Higo A."/>
            <person name="Hirakawa Y."/>
            <person name="Hundley H.N."/>
            <person name="Ikeda Y."/>
            <person name="Inoue K."/>
            <person name="Inoue S.I."/>
            <person name="Ishida S."/>
            <person name="Jia Q."/>
            <person name="Kakita M."/>
            <person name="Kanazawa T."/>
            <person name="Kawai Y."/>
            <person name="Kawashima T."/>
            <person name="Kennedy M."/>
            <person name="Kinose K."/>
            <person name="Kinoshita T."/>
            <person name="Kohara Y."/>
            <person name="Koide E."/>
            <person name="Komatsu K."/>
            <person name="Kopischke S."/>
            <person name="Kubo M."/>
            <person name="Kyozuka J."/>
            <person name="Lagercrantz U."/>
            <person name="Lin S.S."/>
            <person name="Lindquist E."/>
            <person name="Lipzen A.M."/>
            <person name="Lu C.W."/>
            <person name="De Luna E."/>
            <person name="Martienssen R.A."/>
            <person name="Minamino N."/>
            <person name="Mizutani M."/>
            <person name="Mizutani M."/>
            <person name="Mochizuki N."/>
            <person name="Monte I."/>
            <person name="Mosher R."/>
            <person name="Nagasaki H."/>
            <person name="Nakagami H."/>
            <person name="Naramoto S."/>
            <person name="Nishitani K."/>
            <person name="Ohtani M."/>
            <person name="Okamoto T."/>
            <person name="Okumura M."/>
            <person name="Phillips J."/>
            <person name="Pollak B."/>
            <person name="Reinders A."/>
            <person name="Rovekamp M."/>
            <person name="Sano R."/>
            <person name="Sawa S."/>
            <person name="Schmid M.W."/>
            <person name="Shirakawa M."/>
            <person name="Solano R."/>
            <person name="Spunde A."/>
            <person name="Suetsugu N."/>
            <person name="Sugano S."/>
            <person name="Sugiyama A."/>
            <person name="Sun R."/>
            <person name="Suzuki Y."/>
            <person name="Takenaka M."/>
            <person name="Takezawa D."/>
            <person name="Tomogane H."/>
            <person name="Tsuzuki M."/>
            <person name="Ueda T."/>
            <person name="Umeda M."/>
            <person name="Ward J.M."/>
            <person name="Watanabe Y."/>
            <person name="Yazaki K."/>
            <person name="Yokoyama R."/>
            <person name="Yoshitake Y."/>
            <person name="Yotsui I."/>
            <person name="Zachgo S."/>
            <person name="Schmutz J."/>
        </authorList>
    </citation>
    <scope>NUCLEOTIDE SEQUENCE [LARGE SCALE GENOMIC DNA]</scope>
    <source>
        <strain evidence="4">Tak-1</strain>
    </source>
</reference>
<accession>A0A2R6XWS7</accession>
<organism evidence="3 4">
    <name type="scientific">Marchantia polymorpha</name>
    <name type="common">Common liverwort</name>
    <name type="synonym">Marchantia aquatica</name>
    <dbReference type="NCBI Taxonomy" id="3197"/>
    <lineage>
        <taxon>Eukaryota</taxon>
        <taxon>Viridiplantae</taxon>
        <taxon>Streptophyta</taxon>
        <taxon>Embryophyta</taxon>
        <taxon>Marchantiophyta</taxon>
        <taxon>Marchantiopsida</taxon>
        <taxon>Marchantiidae</taxon>
        <taxon>Marchantiales</taxon>
        <taxon>Marchantiaceae</taxon>
        <taxon>Marchantia</taxon>
    </lineage>
</organism>
<dbReference type="Proteomes" id="UP000244005">
    <property type="component" value="Unassembled WGS sequence"/>
</dbReference>
<feature type="domain" description="Dynein axonemal assembly factor 5 TPR repeats" evidence="2">
    <location>
        <begin position="18"/>
        <end position="316"/>
    </location>
</feature>
<dbReference type="Pfam" id="PF25757">
    <property type="entry name" value="TPR_DNAAF5"/>
    <property type="match status" value="1"/>
</dbReference>
<protein>
    <recommendedName>
        <fullName evidence="5">TOG domain-containing protein</fullName>
    </recommendedName>
</protein>
<dbReference type="Gramene" id="Mp1g21520.1">
    <property type="protein sequence ID" value="Mp1g21520.1.cds"/>
    <property type="gene ID" value="Mp1g21520"/>
</dbReference>
<dbReference type="EMBL" id="KZ772673">
    <property type="protein sequence ID" value="PTQ50558.1"/>
    <property type="molecule type" value="Genomic_DNA"/>
</dbReference>
<evidence type="ECO:0000313" key="3">
    <source>
        <dbReference type="EMBL" id="PTQ50558.1"/>
    </source>
</evidence>